<feature type="compositionally biased region" description="Low complexity" evidence="1">
    <location>
        <begin position="160"/>
        <end position="171"/>
    </location>
</feature>
<evidence type="ECO:0000256" key="1">
    <source>
        <dbReference type="SAM" id="MobiDB-lite"/>
    </source>
</evidence>
<protein>
    <submittedName>
        <fullName evidence="2">Uncharacterized protein</fullName>
    </submittedName>
</protein>
<organism evidence="2 3">
    <name type="scientific">Bifidobacterium asteroides</name>
    <dbReference type="NCBI Taxonomy" id="1684"/>
    <lineage>
        <taxon>Bacteria</taxon>
        <taxon>Bacillati</taxon>
        <taxon>Actinomycetota</taxon>
        <taxon>Actinomycetes</taxon>
        <taxon>Bifidobacteriales</taxon>
        <taxon>Bifidobacteriaceae</taxon>
        <taxon>Bifidobacterium</taxon>
    </lineage>
</organism>
<dbReference type="EMBL" id="JAFMNU010000235">
    <property type="protein sequence ID" value="MBO0624705.1"/>
    <property type="molecule type" value="Genomic_DNA"/>
</dbReference>
<evidence type="ECO:0000313" key="3">
    <source>
        <dbReference type="Proteomes" id="UP000664299"/>
    </source>
</evidence>
<feature type="region of interest" description="Disordered" evidence="1">
    <location>
        <begin position="150"/>
        <end position="187"/>
    </location>
</feature>
<name>A0ABS3IWF9_9BIFI</name>
<dbReference type="Proteomes" id="UP000664299">
    <property type="component" value="Unassembled WGS sequence"/>
</dbReference>
<accession>A0ABS3IWF9</accession>
<keyword evidence="3" id="KW-1185">Reference proteome</keyword>
<feature type="compositionally biased region" description="Basic and acidic residues" evidence="1">
    <location>
        <begin position="176"/>
        <end position="187"/>
    </location>
</feature>
<evidence type="ECO:0000313" key="2">
    <source>
        <dbReference type="EMBL" id="MBO0624705.1"/>
    </source>
</evidence>
<gene>
    <name evidence="2" type="ORF">J1F30_10180</name>
</gene>
<comment type="caution">
    <text evidence="2">The sequence shown here is derived from an EMBL/GenBank/DDBJ whole genome shotgun (WGS) entry which is preliminary data.</text>
</comment>
<sequence>MASFLLNERPLVVLPCLAEALGSVDEAIILQQINYWLQKSTNVHDGKRWVYNTLDAWMAQFPWIKSKTTLKKHLNRLVKQGLVLKGNYNKAGFDRTAWYSIDYQQLELFTAEFEAKKAGDAVSSMGQKMAHDEPENGSCKGQKMAHAEARNCPTNTIDYTETNLETTTENNMSASKSDESIPFKDTQ</sequence>
<proteinExistence type="predicted"/>
<reference evidence="2" key="1">
    <citation type="submission" date="2021-03" db="EMBL/GenBank/DDBJ databases">
        <title>Genome sequence of Bifidobacterium asteroides strain wkB204 isolated from a honey bee gut.</title>
        <authorList>
            <person name="Motta E.V.S."/>
            <person name="Kwong W.K."/>
            <person name="Moran N.A."/>
        </authorList>
    </citation>
    <scope>NUCLEOTIDE SEQUENCE</scope>
    <source>
        <strain evidence="2">WkB204</strain>
    </source>
</reference>